<keyword evidence="4" id="KW-1185">Reference proteome</keyword>
<keyword evidence="2" id="KW-0560">Oxidoreductase</keyword>
<comment type="similarity">
    <text evidence="1">Belongs to the short-chain dehydrogenases/reductases (SDR) family.</text>
</comment>
<protein>
    <recommendedName>
        <fullName evidence="5">NAD(P)-binding protein</fullName>
    </recommendedName>
</protein>
<accession>A0A8H4RMP7</accession>
<evidence type="ECO:0000256" key="2">
    <source>
        <dbReference type="ARBA" id="ARBA00023002"/>
    </source>
</evidence>
<name>A0A8H4RMP7_9HELO</name>
<dbReference type="InterPro" id="IPR002347">
    <property type="entry name" value="SDR_fam"/>
</dbReference>
<dbReference type="Pfam" id="PF00106">
    <property type="entry name" value="adh_short"/>
    <property type="match status" value="1"/>
</dbReference>
<dbReference type="PANTHER" id="PTHR42760:SF37">
    <property type="entry name" value="CLAVALDEHYDE DEHYDROGENASE"/>
    <property type="match status" value="1"/>
</dbReference>
<sequence>MPEESVLTVGTHHECYPALDPRINQELSTSLQGKNVVVTGAGRGIGRAIALFLTHASAKSLTVVALEQDEIDETIRLCKEINSNLLVLARAFNVTDEKAVQELMQEVENRFGGADVLACNAGRPPQWLRTEECDPVIWWDTVATSLQHSFLFTRFALPGMQKKKSGSIIYTSSSGAHSAYGIGSYTLGKLGQVRLAEIIHNENFKQYNIKCFAYNPGAVRTRFFTDFEDKATGKPLASSTYIEDNLENQDKSAKTAYSALKDVQFDTPELSAGLVTVLAAGKLDFMSGRYLDARIDVDDYVKNEETIRQRDLHRVRLHSRPGVLEPSSKI</sequence>
<dbReference type="OrthoDB" id="1933717at2759"/>
<dbReference type="InterPro" id="IPR036291">
    <property type="entry name" value="NAD(P)-bd_dom_sf"/>
</dbReference>
<dbReference type="GO" id="GO:0016616">
    <property type="term" value="F:oxidoreductase activity, acting on the CH-OH group of donors, NAD or NADP as acceptor"/>
    <property type="evidence" value="ECO:0007669"/>
    <property type="project" value="TreeGrafter"/>
</dbReference>
<dbReference type="SUPFAM" id="SSF51735">
    <property type="entry name" value="NAD(P)-binding Rossmann-fold domains"/>
    <property type="match status" value="1"/>
</dbReference>
<dbReference type="EMBL" id="JAAMPI010000315">
    <property type="protein sequence ID" value="KAF4632809.1"/>
    <property type="molecule type" value="Genomic_DNA"/>
</dbReference>
<evidence type="ECO:0008006" key="5">
    <source>
        <dbReference type="Google" id="ProtNLM"/>
    </source>
</evidence>
<dbReference type="CDD" id="cd05233">
    <property type="entry name" value="SDR_c"/>
    <property type="match status" value="1"/>
</dbReference>
<dbReference type="Gene3D" id="3.40.50.720">
    <property type="entry name" value="NAD(P)-binding Rossmann-like Domain"/>
    <property type="match status" value="1"/>
</dbReference>
<evidence type="ECO:0000313" key="4">
    <source>
        <dbReference type="Proteomes" id="UP000566819"/>
    </source>
</evidence>
<reference evidence="3 4" key="1">
    <citation type="submission" date="2020-03" db="EMBL/GenBank/DDBJ databases">
        <title>Draft Genome Sequence of Cudoniella acicularis.</title>
        <authorList>
            <person name="Buettner E."/>
            <person name="Kellner H."/>
        </authorList>
    </citation>
    <scope>NUCLEOTIDE SEQUENCE [LARGE SCALE GENOMIC DNA]</scope>
    <source>
        <strain evidence="3 4">DSM 108380</strain>
    </source>
</reference>
<dbReference type="AlphaFoldDB" id="A0A8H4RMP7"/>
<dbReference type="Proteomes" id="UP000566819">
    <property type="component" value="Unassembled WGS sequence"/>
</dbReference>
<dbReference type="PRINTS" id="PR00081">
    <property type="entry name" value="GDHRDH"/>
</dbReference>
<evidence type="ECO:0000256" key="1">
    <source>
        <dbReference type="ARBA" id="ARBA00006484"/>
    </source>
</evidence>
<gene>
    <name evidence="3" type="ORF">G7Y89_g5317</name>
</gene>
<proteinExistence type="inferred from homology"/>
<comment type="caution">
    <text evidence="3">The sequence shown here is derived from an EMBL/GenBank/DDBJ whole genome shotgun (WGS) entry which is preliminary data.</text>
</comment>
<evidence type="ECO:0000313" key="3">
    <source>
        <dbReference type="EMBL" id="KAF4632809.1"/>
    </source>
</evidence>
<dbReference type="PANTHER" id="PTHR42760">
    <property type="entry name" value="SHORT-CHAIN DEHYDROGENASES/REDUCTASES FAMILY MEMBER"/>
    <property type="match status" value="1"/>
</dbReference>
<organism evidence="3 4">
    <name type="scientific">Cudoniella acicularis</name>
    <dbReference type="NCBI Taxonomy" id="354080"/>
    <lineage>
        <taxon>Eukaryota</taxon>
        <taxon>Fungi</taxon>
        <taxon>Dikarya</taxon>
        <taxon>Ascomycota</taxon>
        <taxon>Pezizomycotina</taxon>
        <taxon>Leotiomycetes</taxon>
        <taxon>Helotiales</taxon>
        <taxon>Tricladiaceae</taxon>
        <taxon>Cudoniella</taxon>
    </lineage>
</organism>